<accession>A0A9P8XYR1</accession>
<gene>
    <name evidence="2" type="ORF">B0I36DRAFT_416970</name>
</gene>
<keyword evidence="3" id="KW-1185">Reference proteome</keyword>
<dbReference type="GeneID" id="70191641"/>
<reference evidence="2" key="1">
    <citation type="journal article" date="2021" name="Nat. Commun.">
        <title>Genetic determinants of endophytism in the Arabidopsis root mycobiome.</title>
        <authorList>
            <person name="Mesny F."/>
            <person name="Miyauchi S."/>
            <person name="Thiergart T."/>
            <person name="Pickel B."/>
            <person name="Atanasova L."/>
            <person name="Karlsson M."/>
            <person name="Huettel B."/>
            <person name="Barry K.W."/>
            <person name="Haridas S."/>
            <person name="Chen C."/>
            <person name="Bauer D."/>
            <person name="Andreopoulos W."/>
            <person name="Pangilinan J."/>
            <person name="LaButti K."/>
            <person name="Riley R."/>
            <person name="Lipzen A."/>
            <person name="Clum A."/>
            <person name="Drula E."/>
            <person name="Henrissat B."/>
            <person name="Kohler A."/>
            <person name="Grigoriev I.V."/>
            <person name="Martin F.M."/>
            <person name="Hacquard S."/>
        </authorList>
    </citation>
    <scope>NUCLEOTIDE SEQUENCE</scope>
    <source>
        <strain evidence="2">MPI-CAGE-CH-0230</strain>
    </source>
</reference>
<dbReference type="RefSeq" id="XP_046008557.1">
    <property type="nucleotide sequence ID" value="XM_046162095.1"/>
</dbReference>
<dbReference type="Proteomes" id="UP000756346">
    <property type="component" value="Unassembled WGS sequence"/>
</dbReference>
<evidence type="ECO:0000256" key="1">
    <source>
        <dbReference type="SAM" id="MobiDB-lite"/>
    </source>
</evidence>
<feature type="region of interest" description="Disordered" evidence="1">
    <location>
        <begin position="24"/>
        <end position="105"/>
    </location>
</feature>
<feature type="compositionally biased region" description="Low complexity" evidence="1">
    <location>
        <begin position="24"/>
        <end position="42"/>
    </location>
</feature>
<evidence type="ECO:0000313" key="3">
    <source>
        <dbReference type="Proteomes" id="UP000756346"/>
    </source>
</evidence>
<name>A0A9P8XYR1_9PEZI</name>
<comment type="caution">
    <text evidence="2">The sequence shown here is derived from an EMBL/GenBank/DDBJ whole genome shotgun (WGS) entry which is preliminary data.</text>
</comment>
<organism evidence="2 3">
    <name type="scientific">Microdochium trichocladiopsis</name>
    <dbReference type="NCBI Taxonomy" id="1682393"/>
    <lineage>
        <taxon>Eukaryota</taxon>
        <taxon>Fungi</taxon>
        <taxon>Dikarya</taxon>
        <taxon>Ascomycota</taxon>
        <taxon>Pezizomycotina</taxon>
        <taxon>Sordariomycetes</taxon>
        <taxon>Xylariomycetidae</taxon>
        <taxon>Xylariales</taxon>
        <taxon>Microdochiaceae</taxon>
        <taxon>Microdochium</taxon>
    </lineage>
</organism>
<dbReference type="AlphaFoldDB" id="A0A9P8XYR1"/>
<feature type="region of interest" description="Disordered" evidence="1">
    <location>
        <begin position="124"/>
        <end position="145"/>
    </location>
</feature>
<sequence>MCSASNSNTSAASPKCASRAWRSVSGNWSASRSSSSSSILDSTTRHRSTPPPSQHPPRSISRPCPLASRRSATGDAEEAKARPSSKQPPRRSLPPRRAGLFPPPSCPSPACGFSRALQTASGFSPPWIRRASGSPSTGSTPSAAGRWPRGYRTSLLLRSRMTLLLWFRWPKLLLRRAPRARLPLSRRLVSGQSRRTWMLSSSDHIVSWL</sequence>
<protein>
    <submittedName>
        <fullName evidence="2">Uncharacterized protein</fullName>
    </submittedName>
</protein>
<dbReference type="EMBL" id="JAGTJQ010000009">
    <property type="protein sequence ID" value="KAH7025009.1"/>
    <property type="molecule type" value="Genomic_DNA"/>
</dbReference>
<feature type="compositionally biased region" description="Low complexity" evidence="1">
    <location>
        <begin position="131"/>
        <end position="145"/>
    </location>
</feature>
<proteinExistence type="predicted"/>
<evidence type="ECO:0000313" key="2">
    <source>
        <dbReference type="EMBL" id="KAH7025009.1"/>
    </source>
</evidence>